<dbReference type="EMBL" id="BARU01003334">
    <property type="protein sequence ID" value="GAH22794.1"/>
    <property type="molecule type" value="Genomic_DNA"/>
</dbReference>
<dbReference type="SMART" id="SM00943">
    <property type="entry name" value="Prim-Pol"/>
    <property type="match status" value="1"/>
</dbReference>
<accession>X1F065</accession>
<dbReference type="Pfam" id="PF09250">
    <property type="entry name" value="Prim-Pol"/>
    <property type="match status" value="1"/>
</dbReference>
<gene>
    <name evidence="2" type="ORF">S03H2_07285</name>
</gene>
<dbReference type="AlphaFoldDB" id="X1F065"/>
<evidence type="ECO:0000259" key="1">
    <source>
        <dbReference type="SMART" id="SM00943"/>
    </source>
</evidence>
<sequence length="272" mass="31861">MNRTEFIQKYLDRGFSLIPLKNNSKVPAIRWKRYQNTKASLEEIEKWFITFDDPNIALITGKELIVIDLDDIKKLSELMKVLPEINKTTRVITKRGYHFYFSNNGKHKIRSINNLFNLGIELKANGKYVLGPPSNIDGFTYNFKIPLSKIQPIPKKIIEYLEETLPGIETKIKKSGQVPGNVEYRKRKALSLPRYNGLNRYCVEQILDRDLKTGERNNSLYILYGLLCQNKNRSDHSKKIVILKNNSLSRPLTDQEIKKIFRRRYNFKCFTV</sequence>
<feature type="non-terminal residue" evidence="2">
    <location>
        <position position="272"/>
    </location>
</feature>
<dbReference type="InterPro" id="IPR015330">
    <property type="entry name" value="DNA_primase/pol_bifunc_N"/>
</dbReference>
<comment type="caution">
    <text evidence="2">The sequence shown here is derived from an EMBL/GenBank/DDBJ whole genome shotgun (WGS) entry which is preliminary data.</text>
</comment>
<proteinExistence type="predicted"/>
<feature type="domain" description="DNA primase/polymerase bifunctional N-terminal" evidence="1">
    <location>
        <begin position="7"/>
        <end position="165"/>
    </location>
</feature>
<evidence type="ECO:0000313" key="2">
    <source>
        <dbReference type="EMBL" id="GAH22794.1"/>
    </source>
</evidence>
<organism evidence="2">
    <name type="scientific">marine sediment metagenome</name>
    <dbReference type="NCBI Taxonomy" id="412755"/>
    <lineage>
        <taxon>unclassified sequences</taxon>
        <taxon>metagenomes</taxon>
        <taxon>ecological metagenomes</taxon>
    </lineage>
</organism>
<dbReference type="CDD" id="cd04859">
    <property type="entry name" value="Prim_Pol"/>
    <property type="match status" value="1"/>
</dbReference>
<reference evidence="2" key="1">
    <citation type="journal article" date="2014" name="Front. Microbiol.">
        <title>High frequency of phylogenetically diverse reductive dehalogenase-homologous genes in deep subseafloor sedimentary metagenomes.</title>
        <authorList>
            <person name="Kawai M."/>
            <person name="Futagami T."/>
            <person name="Toyoda A."/>
            <person name="Takaki Y."/>
            <person name="Nishi S."/>
            <person name="Hori S."/>
            <person name="Arai W."/>
            <person name="Tsubouchi T."/>
            <person name="Morono Y."/>
            <person name="Uchiyama I."/>
            <person name="Ito T."/>
            <person name="Fujiyama A."/>
            <person name="Inagaki F."/>
            <person name="Takami H."/>
        </authorList>
    </citation>
    <scope>NUCLEOTIDE SEQUENCE</scope>
    <source>
        <strain evidence="2">Expedition CK06-06</strain>
    </source>
</reference>
<name>X1F065_9ZZZZ</name>
<dbReference type="SUPFAM" id="SSF56747">
    <property type="entry name" value="Prim-pol domain"/>
    <property type="match status" value="1"/>
</dbReference>
<dbReference type="Gene3D" id="3.30.720.160">
    <property type="entry name" value="Bifunctional DNA primase/polymerase, N-terminal"/>
    <property type="match status" value="1"/>
</dbReference>
<protein>
    <recommendedName>
        <fullName evidence="1">DNA primase/polymerase bifunctional N-terminal domain-containing protein</fullName>
    </recommendedName>
</protein>